<evidence type="ECO:0000256" key="5">
    <source>
        <dbReference type="SAM" id="SignalP"/>
    </source>
</evidence>
<evidence type="ECO:0000259" key="6">
    <source>
        <dbReference type="PROSITE" id="PS51007"/>
    </source>
</evidence>
<organism evidence="7 8">
    <name type="scientific">Methylobacillus methanolivorans</name>
    <dbReference type="NCBI Taxonomy" id="1848927"/>
    <lineage>
        <taxon>Bacteria</taxon>
        <taxon>Pseudomonadati</taxon>
        <taxon>Pseudomonadota</taxon>
        <taxon>Betaproteobacteria</taxon>
        <taxon>Nitrosomonadales</taxon>
        <taxon>Methylophilaceae</taxon>
        <taxon>Methylobacillus</taxon>
    </lineage>
</organism>
<dbReference type="Pfam" id="PF13442">
    <property type="entry name" value="Cytochrome_CBB3"/>
    <property type="match status" value="1"/>
</dbReference>
<gene>
    <name evidence="7" type="primary">moxG</name>
    <name evidence="7" type="ORF">ACIKP9_10795</name>
</gene>
<dbReference type="PIRSF" id="PIRSF000008">
    <property type="entry name" value="Cytochrome_c551i"/>
    <property type="match status" value="1"/>
</dbReference>
<keyword evidence="1 4" id="KW-0349">Heme</keyword>
<dbReference type="InterPro" id="IPR009056">
    <property type="entry name" value="Cyt_c-like_dom"/>
</dbReference>
<keyword evidence="5" id="KW-0732">Signal</keyword>
<dbReference type="RefSeq" id="WP_400882556.1">
    <property type="nucleotide sequence ID" value="NZ_JBIWXY010000002.1"/>
</dbReference>
<evidence type="ECO:0000256" key="4">
    <source>
        <dbReference type="PROSITE-ProRule" id="PRU00433"/>
    </source>
</evidence>
<evidence type="ECO:0000256" key="1">
    <source>
        <dbReference type="ARBA" id="ARBA00022617"/>
    </source>
</evidence>
<dbReference type="NCBIfam" id="TIGR03872">
    <property type="entry name" value="cytochrome_MoxG"/>
    <property type="match status" value="1"/>
</dbReference>
<comment type="caution">
    <text evidence="7">The sequence shown here is derived from an EMBL/GenBank/DDBJ whole genome shotgun (WGS) entry which is preliminary data.</text>
</comment>
<feature type="signal peptide" evidence="5">
    <location>
        <begin position="1"/>
        <end position="28"/>
    </location>
</feature>
<dbReference type="InterPro" id="IPR036909">
    <property type="entry name" value="Cyt_c-like_dom_sf"/>
</dbReference>
<dbReference type="PROSITE" id="PS51007">
    <property type="entry name" value="CYTC"/>
    <property type="match status" value="1"/>
</dbReference>
<keyword evidence="3 4" id="KW-0408">Iron</keyword>
<evidence type="ECO:0000313" key="7">
    <source>
        <dbReference type="EMBL" id="MFJ5446715.1"/>
    </source>
</evidence>
<dbReference type="Proteomes" id="UP001617669">
    <property type="component" value="Unassembled WGS sequence"/>
</dbReference>
<proteinExistence type="predicted"/>
<name>A0ABW8GMN7_9PROT</name>
<dbReference type="InterPro" id="IPR009153">
    <property type="entry name" value="Cyt_cL"/>
</dbReference>
<evidence type="ECO:0000313" key="8">
    <source>
        <dbReference type="Proteomes" id="UP001617669"/>
    </source>
</evidence>
<protein>
    <submittedName>
        <fullName evidence="7">Cytochrome c(L), periplasmic</fullName>
    </submittedName>
</protein>
<dbReference type="SUPFAM" id="SSF46626">
    <property type="entry name" value="Cytochrome c"/>
    <property type="match status" value="1"/>
</dbReference>
<sequence>MQLFRKLIIAGSLGVLLSSGLVLTTAHADLDFRGTISGDPLDFTGETETPQFKEFKNTGVNPYNGDQEAMNKGYVIFATACSGCHGHLAEGKLGPALSDDYWTYPGNRQDKGLFETIYGGADGQMGPQQGLLEPDEILHVMSWVRGWQTEPAKTKKAVEAYEKRNG</sequence>
<accession>A0ABW8GMN7</accession>
<dbReference type="EMBL" id="JBIWXY010000002">
    <property type="protein sequence ID" value="MFJ5446715.1"/>
    <property type="molecule type" value="Genomic_DNA"/>
</dbReference>
<evidence type="ECO:0000256" key="2">
    <source>
        <dbReference type="ARBA" id="ARBA00022723"/>
    </source>
</evidence>
<feature type="domain" description="Cytochrome c" evidence="6">
    <location>
        <begin position="68"/>
        <end position="148"/>
    </location>
</feature>
<keyword evidence="8" id="KW-1185">Reference proteome</keyword>
<feature type="chain" id="PRO_5045656286" evidence="5">
    <location>
        <begin position="29"/>
        <end position="166"/>
    </location>
</feature>
<evidence type="ECO:0000256" key="3">
    <source>
        <dbReference type="ARBA" id="ARBA00023004"/>
    </source>
</evidence>
<keyword evidence="2 4" id="KW-0479">Metal-binding</keyword>
<reference evidence="7 8" key="1">
    <citation type="submission" date="2024-11" db="EMBL/GenBank/DDBJ databases">
        <authorList>
            <person name="Kaparullina E.N."/>
            <person name="Delegan Y.A."/>
            <person name="Doronina N.V."/>
        </authorList>
    </citation>
    <scope>NUCLEOTIDE SEQUENCE [LARGE SCALE GENOMIC DNA]</scope>
    <source>
        <strain evidence="7 8">7sh_L</strain>
    </source>
</reference>
<dbReference type="Gene3D" id="1.10.760.10">
    <property type="entry name" value="Cytochrome c-like domain"/>
    <property type="match status" value="1"/>
</dbReference>